<dbReference type="GO" id="GO:0016787">
    <property type="term" value="F:hydrolase activity"/>
    <property type="evidence" value="ECO:0007669"/>
    <property type="project" value="UniProtKB-KW"/>
</dbReference>
<accession>A0A6A3C6W4</accession>
<protein>
    <submittedName>
        <fullName evidence="4">Uncharacterized protein</fullName>
    </submittedName>
</protein>
<dbReference type="SUPFAM" id="SSF53474">
    <property type="entry name" value="alpha/beta-Hydrolases"/>
    <property type="match status" value="1"/>
</dbReference>
<dbReference type="Gene3D" id="3.40.50.1820">
    <property type="entry name" value="alpha/beta hydrolase"/>
    <property type="match status" value="2"/>
</dbReference>
<dbReference type="InterPro" id="IPR002921">
    <property type="entry name" value="Fungal_lipase-type"/>
</dbReference>
<dbReference type="Pfam" id="PF01764">
    <property type="entry name" value="Lipase_3"/>
    <property type="match status" value="1"/>
</dbReference>
<feature type="domain" description="Aminotransferase-like plant mobile" evidence="3">
    <location>
        <begin position="446"/>
        <end position="593"/>
    </location>
</feature>
<gene>
    <name evidence="4" type="ORF">F3Y22_tig00009023pilonHSYRG00147</name>
</gene>
<dbReference type="InterPro" id="IPR019557">
    <property type="entry name" value="AminoTfrase-like_pln_mobile"/>
</dbReference>
<feature type="domain" description="Aminotransferase-like plant mobile" evidence="3">
    <location>
        <begin position="361"/>
        <end position="440"/>
    </location>
</feature>
<dbReference type="PANTHER" id="PTHR46033">
    <property type="entry name" value="PROTEIN MAIN-LIKE 2"/>
    <property type="match status" value="1"/>
</dbReference>
<evidence type="ECO:0000313" key="5">
    <source>
        <dbReference type="Proteomes" id="UP000436088"/>
    </source>
</evidence>
<evidence type="ECO:0000256" key="1">
    <source>
        <dbReference type="ARBA" id="ARBA00022801"/>
    </source>
</evidence>
<dbReference type="GO" id="GO:0010073">
    <property type="term" value="P:meristem maintenance"/>
    <property type="evidence" value="ECO:0007669"/>
    <property type="project" value="InterPro"/>
</dbReference>
<dbReference type="InterPro" id="IPR029058">
    <property type="entry name" value="AB_hydrolase_fold"/>
</dbReference>
<keyword evidence="1" id="KW-0378">Hydrolase</keyword>
<name>A0A6A3C6W4_HIBSY</name>
<evidence type="ECO:0000259" key="3">
    <source>
        <dbReference type="Pfam" id="PF10536"/>
    </source>
</evidence>
<evidence type="ECO:0000259" key="2">
    <source>
        <dbReference type="Pfam" id="PF01764"/>
    </source>
</evidence>
<comment type="caution">
    <text evidence="4">The sequence shown here is derived from an EMBL/GenBank/DDBJ whole genome shotgun (WGS) entry which is preliminary data.</text>
</comment>
<dbReference type="EMBL" id="VEPZ02000433">
    <property type="protein sequence ID" value="KAE8725025.1"/>
    <property type="molecule type" value="Genomic_DNA"/>
</dbReference>
<dbReference type="AlphaFoldDB" id="A0A6A3C6W4"/>
<proteinExistence type="predicted"/>
<dbReference type="Pfam" id="PF10536">
    <property type="entry name" value="PMD"/>
    <property type="match status" value="2"/>
</dbReference>
<keyword evidence="5" id="KW-1185">Reference proteome</keyword>
<evidence type="ECO:0000313" key="4">
    <source>
        <dbReference type="EMBL" id="KAE8725025.1"/>
    </source>
</evidence>
<dbReference type="InterPro" id="IPR044824">
    <property type="entry name" value="MAIN-like"/>
</dbReference>
<organism evidence="4 5">
    <name type="scientific">Hibiscus syriacus</name>
    <name type="common">Rose of Sharon</name>
    <dbReference type="NCBI Taxonomy" id="106335"/>
    <lineage>
        <taxon>Eukaryota</taxon>
        <taxon>Viridiplantae</taxon>
        <taxon>Streptophyta</taxon>
        <taxon>Embryophyta</taxon>
        <taxon>Tracheophyta</taxon>
        <taxon>Spermatophyta</taxon>
        <taxon>Magnoliopsida</taxon>
        <taxon>eudicotyledons</taxon>
        <taxon>Gunneridae</taxon>
        <taxon>Pentapetalae</taxon>
        <taxon>rosids</taxon>
        <taxon>malvids</taxon>
        <taxon>Malvales</taxon>
        <taxon>Malvaceae</taxon>
        <taxon>Malvoideae</taxon>
        <taxon>Hibiscus</taxon>
    </lineage>
</organism>
<feature type="domain" description="Fungal lipase-type" evidence="2">
    <location>
        <begin position="129"/>
        <end position="224"/>
    </location>
</feature>
<dbReference type="GO" id="GO:0006629">
    <property type="term" value="P:lipid metabolic process"/>
    <property type="evidence" value="ECO:0007669"/>
    <property type="project" value="InterPro"/>
</dbReference>
<dbReference type="Proteomes" id="UP000436088">
    <property type="component" value="Unassembled WGS sequence"/>
</dbReference>
<dbReference type="CDD" id="cd00519">
    <property type="entry name" value="Lipase_3"/>
    <property type="match status" value="1"/>
</dbReference>
<reference evidence="4" key="1">
    <citation type="submission" date="2019-09" db="EMBL/GenBank/DDBJ databases">
        <title>Draft genome information of white flower Hibiscus syriacus.</title>
        <authorList>
            <person name="Kim Y.-M."/>
        </authorList>
    </citation>
    <scope>NUCLEOTIDE SEQUENCE [LARGE SCALE GENOMIC DNA]</scope>
    <source>
        <strain evidence="4">YM2019G1</strain>
    </source>
</reference>
<sequence length="635" mass="71962">MVNSGIASRWRELSGEKGWNGLLRPLDLDLRRYSIHYDERASSVGDAYNINNKGQCPKEEFFAKAGLEKGNDFKYNVTHYFHGGSVSVQPAWFGFVAVATDEGKAVLGRRDILIAWMGTISYSEWPDSAYNKTSARDQVRDALRELMNKYQNEEVNITVVGFSLGGALATLNAMDIAANGYNIKPVSIGSGEKKSMRMVTAFAYGCPRVGNDGLEKEFKRLVDHHRLHRKTIDQGMITGGATARFAIGGGVNEYVSTHNMGVYLRGIAGDRHRTPCNPGDLGGRHAILATYGAGNREPMGSMQRAIYEPCRNREVAMQPRRPCRSPCSPGDLEDEQRVLRLRLHKVPKPHPLIEENLQEAGFWYITFVRDYKLVPGLISALIERWRPETHTFHLPCGECTITLEDVAMQLGVQTNGMPVVMSHDLIRWTNFATCFLGKRPYHQSVKGGGQYSWGSAILAFLYREMCKASLVVNDNNTVEIGGCLLLLQSWAWHRLPFLTPISRTAMEAKIEGTGLVHNNIKEFRLKIDIKAKKEFNWRPYMNEELFALIPHDILDGFQYWCAVTPLINFAFVEIQFGDRVLRQFHFHQPIPRSPWAHDLLQNLDGRRPVNWVETHDDLHRFDGRRKEALIGLRSM</sequence>
<dbReference type="PANTHER" id="PTHR46033:SF8">
    <property type="entry name" value="PROTEIN MAINTENANCE OF MERISTEMS-LIKE"/>
    <property type="match status" value="1"/>
</dbReference>